<dbReference type="InParanoid" id="A0A4W3H295"/>
<proteinExistence type="predicted"/>
<dbReference type="PROSITE" id="PS00660">
    <property type="entry name" value="FERM_1"/>
    <property type="match status" value="1"/>
</dbReference>
<name>A0A4W3H295_CALMI</name>
<reference evidence="2" key="3">
    <citation type="journal article" date="2014" name="Nature">
        <title>Elephant shark genome provides unique insights into gnathostome evolution.</title>
        <authorList>
            <consortium name="International Elephant Shark Genome Sequencing Consortium"/>
            <person name="Venkatesh B."/>
            <person name="Lee A.P."/>
            <person name="Ravi V."/>
            <person name="Maurya A.K."/>
            <person name="Lian M.M."/>
            <person name="Swann J.B."/>
            <person name="Ohta Y."/>
            <person name="Flajnik M.F."/>
            <person name="Sutoh Y."/>
            <person name="Kasahara M."/>
            <person name="Hoon S."/>
            <person name="Gangu V."/>
            <person name="Roy S.W."/>
            <person name="Irimia M."/>
            <person name="Korzh V."/>
            <person name="Kondrychyn I."/>
            <person name="Lim Z.W."/>
            <person name="Tay B.H."/>
            <person name="Tohari S."/>
            <person name="Kong K.W."/>
            <person name="Ho S."/>
            <person name="Lorente-Galdos B."/>
            <person name="Quilez J."/>
            <person name="Marques-Bonet T."/>
            <person name="Raney B.J."/>
            <person name="Ingham P.W."/>
            <person name="Tay A."/>
            <person name="Hillier L.W."/>
            <person name="Minx P."/>
            <person name="Boehm T."/>
            <person name="Wilson R.K."/>
            <person name="Brenner S."/>
            <person name="Warren W.C."/>
        </authorList>
    </citation>
    <scope>NUCLEOTIDE SEQUENCE [LARGE SCALE GENOMIC DNA]</scope>
</reference>
<reference evidence="1" key="5">
    <citation type="submission" date="2025-09" db="UniProtKB">
        <authorList>
            <consortium name="Ensembl"/>
        </authorList>
    </citation>
    <scope>IDENTIFICATION</scope>
</reference>
<reference evidence="1" key="4">
    <citation type="submission" date="2025-08" db="UniProtKB">
        <authorList>
            <consortium name="Ensembl"/>
        </authorList>
    </citation>
    <scope>IDENTIFICATION</scope>
</reference>
<accession>A0A4W3H295</accession>
<reference evidence="2" key="1">
    <citation type="journal article" date="2006" name="Science">
        <title>Ancient noncoding elements conserved in the human genome.</title>
        <authorList>
            <person name="Venkatesh B."/>
            <person name="Kirkness E.F."/>
            <person name="Loh Y.H."/>
            <person name="Halpern A.L."/>
            <person name="Lee A.P."/>
            <person name="Johnson J."/>
            <person name="Dandona N."/>
            <person name="Viswanathan L.D."/>
            <person name="Tay A."/>
            <person name="Venter J.C."/>
            <person name="Strausberg R.L."/>
            <person name="Brenner S."/>
        </authorList>
    </citation>
    <scope>NUCLEOTIDE SEQUENCE [LARGE SCALE GENOMIC DNA]</scope>
</reference>
<dbReference type="GO" id="GO:0090162">
    <property type="term" value="P:establishment of epithelial cell polarity"/>
    <property type="evidence" value="ECO:0007669"/>
    <property type="project" value="InterPro"/>
</dbReference>
<organism evidence="1 2">
    <name type="scientific">Callorhinchus milii</name>
    <name type="common">Ghost shark</name>
    <dbReference type="NCBI Taxonomy" id="7868"/>
    <lineage>
        <taxon>Eukaryota</taxon>
        <taxon>Metazoa</taxon>
        <taxon>Chordata</taxon>
        <taxon>Craniata</taxon>
        <taxon>Vertebrata</taxon>
        <taxon>Chondrichthyes</taxon>
        <taxon>Holocephali</taxon>
        <taxon>Chimaeriformes</taxon>
        <taxon>Callorhinchidae</taxon>
        <taxon>Callorhinchus</taxon>
    </lineage>
</organism>
<dbReference type="STRING" id="7868.ENSCMIP00000010868"/>
<dbReference type="InterPro" id="IPR047176">
    <property type="entry name" value="FRMD4A/B"/>
</dbReference>
<dbReference type="GeneTree" id="ENSGT01020000230354"/>
<keyword evidence="2" id="KW-1185">Reference proteome</keyword>
<evidence type="ECO:0008006" key="3">
    <source>
        <dbReference type="Google" id="ProtNLM"/>
    </source>
</evidence>
<sequence length="130" mass="14257">RVVVVGCCVGADVLSLSLSPAHRGHCSWLQLDRRVLEHDFPRKSGPIVLHFCVKFYIESIAYLKHNATIELFFLNAKSCIYKVLSRATATPDPTSQGTLAPLTPGFDEVRGRGEGAFSLDQSVALSSLRQ</sequence>
<reference evidence="2" key="2">
    <citation type="journal article" date="2007" name="PLoS Biol.">
        <title>Survey sequencing and comparative analysis of the elephant shark (Callorhinchus milii) genome.</title>
        <authorList>
            <person name="Venkatesh B."/>
            <person name="Kirkness E.F."/>
            <person name="Loh Y.H."/>
            <person name="Halpern A.L."/>
            <person name="Lee A.P."/>
            <person name="Johnson J."/>
            <person name="Dandona N."/>
            <person name="Viswanathan L.D."/>
            <person name="Tay A."/>
            <person name="Venter J.C."/>
            <person name="Strausberg R.L."/>
            <person name="Brenner S."/>
        </authorList>
    </citation>
    <scope>NUCLEOTIDE SEQUENCE [LARGE SCALE GENOMIC DNA]</scope>
</reference>
<dbReference type="InterPro" id="IPR019747">
    <property type="entry name" value="FERM_CS"/>
</dbReference>
<evidence type="ECO:0000313" key="1">
    <source>
        <dbReference type="Ensembl" id="ENSCMIP00000010868.1"/>
    </source>
</evidence>
<evidence type="ECO:0000313" key="2">
    <source>
        <dbReference type="Proteomes" id="UP000314986"/>
    </source>
</evidence>
<protein>
    <recommendedName>
        <fullName evidence="3">FERM domain-containing protein</fullName>
    </recommendedName>
</protein>
<dbReference type="Proteomes" id="UP000314986">
    <property type="component" value="Unassembled WGS sequence"/>
</dbReference>
<dbReference type="PANTHER" id="PTHR46079">
    <property type="entry name" value="FERM DOMAIN-CONTAINING PROTEIN 4"/>
    <property type="match status" value="1"/>
</dbReference>
<dbReference type="PANTHER" id="PTHR46079:SF3">
    <property type="entry name" value="FERM DOMAIN-CONTAINING PROTEIN 4A"/>
    <property type="match status" value="1"/>
</dbReference>
<dbReference type="AlphaFoldDB" id="A0A4W3H295"/>
<dbReference type="GO" id="GO:0005912">
    <property type="term" value="C:adherens junction"/>
    <property type="evidence" value="ECO:0007669"/>
    <property type="project" value="TreeGrafter"/>
</dbReference>
<dbReference type="Ensembl" id="ENSCMIT00000011146.1">
    <property type="protein sequence ID" value="ENSCMIP00000010868.1"/>
    <property type="gene ID" value="ENSCMIG00000005716.1"/>
</dbReference>
<dbReference type="GO" id="GO:0005923">
    <property type="term" value="C:bicellular tight junction"/>
    <property type="evidence" value="ECO:0007669"/>
    <property type="project" value="TreeGrafter"/>
</dbReference>